<evidence type="ECO:0000256" key="3">
    <source>
        <dbReference type="ARBA" id="ARBA00048447"/>
    </source>
</evidence>
<dbReference type="Gene3D" id="3.40.50.1580">
    <property type="entry name" value="Nucleoside phosphorylase domain"/>
    <property type="match status" value="1"/>
</dbReference>
<dbReference type="GO" id="GO:0006152">
    <property type="term" value="P:purine nucleoside catabolic process"/>
    <property type="evidence" value="ECO:0007669"/>
    <property type="project" value="TreeGrafter"/>
</dbReference>
<dbReference type="Pfam" id="PF01048">
    <property type="entry name" value="PNP_UDP_1"/>
    <property type="match status" value="1"/>
</dbReference>
<proteinExistence type="predicted"/>
<dbReference type="GO" id="GO:0004731">
    <property type="term" value="F:purine-nucleoside phosphorylase activity"/>
    <property type="evidence" value="ECO:0007669"/>
    <property type="project" value="TreeGrafter"/>
</dbReference>
<organism evidence="5 6">
    <name type="scientific">Streptococcus suis</name>
    <dbReference type="NCBI Taxonomy" id="1307"/>
    <lineage>
        <taxon>Bacteria</taxon>
        <taxon>Bacillati</taxon>
        <taxon>Bacillota</taxon>
        <taxon>Bacilli</taxon>
        <taxon>Lactobacillales</taxon>
        <taxon>Streptococcaceae</taxon>
        <taxon>Streptococcus</taxon>
    </lineage>
</organism>
<dbReference type="PANTHER" id="PTHR43691:SF11">
    <property type="entry name" value="FI09636P-RELATED"/>
    <property type="match status" value="1"/>
</dbReference>
<dbReference type="InterPro" id="IPR000845">
    <property type="entry name" value="Nucleoside_phosphorylase_d"/>
</dbReference>
<dbReference type="EMBL" id="JANFML010000037">
    <property type="protein sequence ID" value="MDG4513040.1"/>
    <property type="molecule type" value="Genomic_DNA"/>
</dbReference>
<dbReference type="EC" id="2.4.2.3" evidence="1"/>
<dbReference type="SUPFAM" id="SSF53167">
    <property type="entry name" value="Purine and uridine phosphorylases"/>
    <property type="match status" value="1"/>
</dbReference>
<dbReference type="PANTHER" id="PTHR43691">
    <property type="entry name" value="URIDINE PHOSPHORYLASE"/>
    <property type="match status" value="1"/>
</dbReference>
<dbReference type="GO" id="GO:0004850">
    <property type="term" value="F:uridine phosphorylase activity"/>
    <property type="evidence" value="ECO:0007669"/>
    <property type="project" value="UniProtKB-EC"/>
</dbReference>
<comment type="caution">
    <text evidence="5">The sequence shown here is derived from an EMBL/GenBank/DDBJ whole genome shotgun (WGS) entry which is preliminary data.</text>
</comment>
<gene>
    <name evidence="5" type="ORF">NOL15_09420</name>
</gene>
<comment type="catalytic activity">
    <reaction evidence="3">
        <text>uridine + phosphate = alpha-D-ribose 1-phosphate + uracil</text>
        <dbReference type="Rhea" id="RHEA:24388"/>
        <dbReference type="ChEBI" id="CHEBI:16704"/>
        <dbReference type="ChEBI" id="CHEBI:17568"/>
        <dbReference type="ChEBI" id="CHEBI:43474"/>
        <dbReference type="ChEBI" id="CHEBI:57720"/>
        <dbReference type="EC" id="2.4.2.3"/>
    </reaction>
</comment>
<sequence>MLLEEFENTSAVIEPTDTSIRGGGETCNTLILSFNGEIIKRVAELENVYEGGALHNLNGRLPWYIYEESGVRVGVMLAPIGASMIVGNLEELKAKGFQNFIVFGTCGVLDRSIAVDKIILPSSALRDEGTSYHYAPASDEISYHSELLLTMEEALDQAGIEHVRTKTWTTDAFYRETAAKVKRRLAAGAMVVDMEASAIMAWANFRQAKVYQFFYTADYVDHHKNEWDVRREERTADSMTFFEVAMAIARKLESRSC</sequence>
<accession>A0A9X4RQ36</accession>
<evidence type="ECO:0000256" key="1">
    <source>
        <dbReference type="ARBA" id="ARBA00011888"/>
    </source>
</evidence>
<evidence type="ECO:0000259" key="4">
    <source>
        <dbReference type="Pfam" id="PF01048"/>
    </source>
</evidence>
<dbReference type="Proteomes" id="UP001152879">
    <property type="component" value="Unassembled WGS sequence"/>
</dbReference>
<evidence type="ECO:0000313" key="6">
    <source>
        <dbReference type="Proteomes" id="UP001152879"/>
    </source>
</evidence>
<reference evidence="5" key="1">
    <citation type="submission" date="2022-07" db="EMBL/GenBank/DDBJ databases">
        <title>Whole Genome Sequencing of Streptococcus suis.</title>
        <authorList>
            <person name="Dai X."/>
            <person name="Huang J."/>
            <person name="Wang L."/>
        </authorList>
    </citation>
    <scope>NUCLEOTIDE SEQUENCE</scope>
    <source>
        <strain evidence="5">SFB2</strain>
    </source>
</reference>
<dbReference type="AlphaFoldDB" id="A0A9X4RQ36"/>
<dbReference type="InterPro" id="IPR035994">
    <property type="entry name" value="Nucleoside_phosphorylase_sf"/>
</dbReference>
<evidence type="ECO:0000256" key="2">
    <source>
        <dbReference type="ARBA" id="ARBA00021980"/>
    </source>
</evidence>
<evidence type="ECO:0000313" key="5">
    <source>
        <dbReference type="EMBL" id="MDG4513040.1"/>
    </source>
</evidence>
<dbReference type="CDD" id="cd09007">
    <property type="entry name" value="NP-I_spr0068"/>
    <property type="match status" value="1"/>
</dbReference>
<protein>
    <recommendedName>
        <fullName evidence="2">Uridine phosphorylase</fullName>
        <ecNumber evidence="1">2.4.2.3</ecNumber>
    </recommendedName>
</protein>
<dbReference type="GO" id="GO:0005829">
    <property type="term" value="C:cytosol"/>
    <property type="evidence" value="ECO:0007669"/>
    <property type="project" value="TreeGrafter"/>
</dbReference>
<feature type="domain" description="Nucleoside phosphorylase" evidence="4">
    <location>
        <begin position="55"/>
        <end position="235"/>
    </location>
</feature>
<name>A0A9X4RQ36_STRSU</name>